<gene>
    <name evidence="1" type="ORF">ANIA_05171</name>
</gene>
<name>Q5B2Q9_EMENI</name>
<dbReference type="VEuPathDB" id="FungiDB:AN5171"/>
<protein>
    <submittedName>
        <fullName evidence="1">Uncharacterized protein</fullName>
    </submittedName>
</protein>
<organism evidence="1 2">
    <name type="scientific">Emericella nidulans (strain FGSC A4 / ATCC 38163 / CBS 112.46 / NRRL 194 / M139)</name>
    <name type="common">Aspergillus nidulans</name>
    <dbReference type="NCBI Taxonomy" id="227321"/>
    <lineage>
        <taxon>Eukaryota</taxon>
        <taxon>Fungi</taxon>
        <taxon>Dikarya</taxon>
        <taxon>Ascomycota</taxon>
        <taxon>Pezizomycotina</taxon>
        <taxon>Eurotiomycetes</taxon>
        <taxon>Eurotiomycetidae</taxon>
        <taxon>Eurotiales</taxon>
        <taxon>Aspergillaceae</taxon>
        <taxon>Aspergillus</taxon>
        <taxon>Aspergillus subgen. Nidulantes</taxon>
    </lineage>
</organism>
<dbReference type="GeneID" id="2871448"/>
<evidence type="ECO:0000313" key="2">
    <source>
        <dbReference type="Proteomes" id="UP000000560"/>
    </source>
</evidence>
<dbReference type="Proteomes" id="UP000000560">
    <property type="component" value="Chromosome V"/>
</dbReference>
<dbReference type="RefSeq" id="XP_662775.1">
    <property type="nucleotide sequence ID" value="XM_657683.2"/>
</dbReference>
<accession>C8VF42</accession>
<dbReference type="InParanoid" id="Q5B2Q9"/>
<dbReference type="HOGENOM" id="CLU_1777412_0_0_1"/>
<dbReference type="AlphaFoldDB" id="Q5B2Q9"/>
<reference evidence="2" key="2">
    <citation type="journal article" date="2009" name="Fungal Genet. Biol.">
        <title>The 2008 update of the Aspergillus nidulans genome annotation: a community effort.</title>
        <authorList>
            <person name="Wortman J.R."/>
            <person name="Gilsenan J.M."/>
            <person name="Joardar V."/>
            <person name="Deegan J."/>
            <person name="Clutterbuck J."/>
            <person name="Andersen M.R."/>
            <person name="Archer D."/>
            <person name="Bencina M."/>
            <person name="Braus G."/>
            <person name="Coutinho P."/>
            <person name="von Dohren H."/>
            <person name="Doonan J."/>
            <person name="Driessen A.J."/>
            <person name="Durek P."/>
            <person name="Espeso E."/>
            <person name="Fekete E."/>
            <person name="Flipphi M."/>
            <person name="Estrada C.G."/>
            <person name="Geysens S."/>
            <person name="Goldman G."/>
            <person name="de Groot P.W."/>
            <person name="Hansen K."/>
            <person name="Harris S.D."/>
            <person name="Heinekamp T."/>
            <person name="Helmstaedt K."/>
            <person name="Henrissat B."/>
            <person name="Hofmann G."/>
            <person name="Homan T."/>
            <person name="Horio T."/>
            <person name="Horiuchi H."/>
            <person name="James S."/>
            <person name="Jones M."/>
            <person name="Karaffa L."/>
            <person name="Karanyi Z."/>
            <person name="Kato M."/>
            <person name="Keller N."/>
            <person name="Kelly D.E."/>
            <person name="Kiel J.A."/>
            <person name="Kim J.M."/>
            <person name="van der Klei I.J."/>
            <person name="Klis F.M."/>
            <person name="Kovalchuk A."/>
            <person name="Krasevec N."/>
            <person name="Kubicek C.P."/>
            <person name="Liu B."/>
            <person name="Maccabe A."/>
            <person name="Meyer V."/>
            <person name="Mirabito P."/>
            <person name="Miskei M."/>
            <person name="Mos M."/>
            <person name="Mullins J."/>
            <person name="Nelson D.R."/>
            <person name="Nielsen J."/>
            <person name="Oakley B.R."/>
            <person name="Osmani S.A."/>
            <person name="Pakula T."/>
            <person name="Paszewski A."/>
            <person name="Paulsen I."/>
            <person name="Pilsyk S."/>
            <person name="Pocsi I."/>
            <person name="Punt P.J."/>
            <person name="Ram A.F."/>
            <person name="Ren Q."/>
            <person name="Robellet X."/>
            <person name="Robson G."/>
            <person name="Seiboth B."/>
            <person name="van Solingen P."/>
            <person name="Specht T."/>
            <person name="Sun J."/>
            <person name="Taheri-Talesh N."/>
            <person name="Takeshita N."/>
            <person name="Ussery D."/>
            <person name="vanKuyk P.A."/>
            <person name="Visser H."/>
            <person name="van de Vondervoort P.J."/>
            <person name="de Vries R.P."/>
            <person name="Walton J."/>
            <person name="Xiang X."/>
            <person name="Xiong Y."/>
            <person name="Zeng A.P."/>
            <person name="Brandt B.W."/>
            <person name="Cornell M.J."/>
            <person name="van den Hondel C.A."/>
            <person name="Visser J."/>
            <person name="Oliver S.G."/>
            <person name="Turner G."/>
        </authorList>
    </citation>
    <scope>GENOME REANNOTATION</scope>
    <source>
        <strain evidence="2">FGSC A4 / ATCC 38163 / CBS 112.46 / NRRL 194 / M139</strain>
    </source>
</reference>
<evidence type="ECO:0000313" key="1">
    <source>
        <dbReference type="EMBL" id="CBF81008.1"/>
    </source>
</evidence>
<accession>Q5B2Q9</accession>
<reference evidence="2" key="1">
    <citation type="journal article" date="2005" name="Nature">
        <title>Sequencing of Aspergillus nidulans and comparative analysis with A. fumigatus and A. oryzae.</title>
        <authorList>
            <person name="Galagan J.E."/>
            <person name="Calvo S.E."/>
            <person name="Cuomo C."/>
            <person name="Ma L.J."/>
            <person name="Wortman J.R."/>
            <person name="Batzoglou S."/>
            <person name="Lee S.I."/>
            <person name="Basturkmen M."/>
            <person name="Spevak C.C."/>
            <person name="Clutterbuck J."/>
            <person name="Kapitonov V."/>
            <person name="Jurka J."/>
            <person name="Scazzocchio C."/>
            <person name="Farman M."/>
            <person name="Butler J."/>
            <person name="Purcell S."/>
            <person name="Harris S."/>
            <person name="Braus G.H."/>
            <person name="Draht O."/>
            <person name="Busch S."/>
            <person name="D'Enfert C."/>
            <person name="Bouchier C."/>
            <person name="Goldman G.H."/>
            <person name="Bell-Pedersen D."/>
            <person name="Griffiths-Jones S."/>
            <person name="Doonan J.H."/>
            <person name="Yu J."/>
            <person name="Vienken K."/>
            <person name="Pain A."/>
            <person name="Freitag M."/>
            <person name="Selker E.U."/>
            <person name="Archer D.B."/>
            <person name="Penalva M.A."/>
            <person name="Oakley B.R."/>
            <person name="Momany M."/>
            <person name="Tanaka T."/>
            <person name="Kumagai T."/>
            <person name="Asai K."/>
            <person name="Machida M."/>
            <person name="Nierman W.C."/>
            <person name="Denning D.W."/>
            <person name="Caddick M."/>
            <person name="Hynes M."/>
            <person name="Paoletti M."/>
            <person name="Fischer R."/>
            <person name="Miller B."/>
            <person name="Dyer P."/>
            <person name="Sachs M.S."/>
            <person name="Osmani S.A."/>
            <person name="Birren B.W."/>
        </authorList>
    </citation>
    <scope>NUCLEOTIDE SEQUENCE [LARGE SCALE GENOMIC DNA]</scope>
    <source>
        <strain evidence="2">FGSC A4 / ATCC 38163 / CBS 112.46 / NRRL 194 / M139</strain>
    </source>
</reference>
<keyword evidence="2" id="KW-1185">Reference proteome</keyword>
<dbReference type="EMBL" id="BN001305">
    <property type="protein sequence ID" value="CBF81008.1"/>
    <property type="molecule type" value="Genomic_DNA"/>
</dbReference>
<dbReference type="KEGG" id="ani:ANIA_05171"/>
<proteinExistence type="predicted"/>
<sequence length="146" mass="16171">MDFGASARGKAAWRQRCILQTLKNKLGRNVGTAPAAMEFMAAFGLNPEQCGLSRSLEKPVGHRHLYGLIRACLNLARRFMVPNRTRVSWQYRASDGLAEYGTDAAPLIKDLSCLWRIGQYASCPLGEVTRNRTALGIGDLHLLCLH</sequence>